<dbReference type="Proteomes" id="UP001303046">
    <property type="component" value="Unassembled WGS sequence"/>
</dbReference>
<keyword evidence="2" id="KW-1185">Reference proteome</keyword>
<protein>
    <submittedName>
        <fullName evidence="1">Uncharacterized protein</fullName>
    </submittedName>
</protein>
<evidence type="ECO:0000313" key="2">
    <source>
        <dbReference type="Proteomes" id="UP001303046"/>
    </source>
</evidence>
<accession>A0ABR1BPS7</accession>
<sequence>MTALRNPKGKTIASRRRMEKITYDFYSDLFDSHVHLPPHHLRDDGHVIPEVLPSEIRHAVMSVRNRAAPGPERIRPEHLKNFPPALINTLARLFTRYLSECKVPTQWRTSKTVLLYKKGDPHASVTIAQSAYCPSSTSSLPRTLHPPNFEINDPNKQQNLDHLPRYRRVADCHCLSTRKKVHRKGHGYN</sequence>
<dbReference type="EMBL" id="JAVFWL010000001">
    <property type="protein sequence ID" value="KAK6726974.1"/>
    <property type="molecule type" value="Genomic_DNA"/>
</dbReference>
<organism evidence="1 2">
    <name type="scientific">Necator americanus</name>
    <name type="common">Human hookworm</name>
    <dbReference type="NCBI Taxonomy" id="51031"/>
    <lineage>
        <taxon>Eukaryota</taxon>
        <taxon>Metazoa</taxon>
        <taxon>Ecdysozoa</taxon>
        <taxon>Nematoda</taxon>
        <taxon>Chromadorea</taxon>
        <taxon>Rhabditida</taxon>
        <taxon>Rhabditina</taxon>
        <taxon>Rhabditomorpha</taxon>
        <taxon>Strongyloidea</taxon>
        <taxon>Ancylostomatidae</taxon>
        <taxon>Bunostominae</taxon>
        <taxon>Necator</taxon>
    </lineage>
</organism>
<reference evidence="1 2" key="1">
    <citation type="submission" date="2023-08" db="EMBL/GenBank/DDBJ databases">
        <title>A Necator americanus chromosomal reference genome.</title>
        <authorList>
            <person name="Ilik V."/>
            <person name="Petrzelkova K.J."/>
            <person name="Pardy F."/>
            <person name="Fuh T."/>
            <person name="Niatou-Singa F.S."/>
            <person name="Gouil Q."/>
            <person name="Baker L."/>
            <person name="Ritchie M.E."/>
            <person name="Jex A.R."/>
            <person name="Gazzola D."/>
            <person name="Li H."/>
            <person name="Toshio Fujiwara R."/>
            <person name="Zhan B."/>
            <person name="Aroian R.V."/>
            <person name="Pafco B."/>
            <person name="Schwarz E.M."/>
        </authorList>
    </citation>
    <scope>NUCLEOTIDE SEQUENCE [LARGE SCALE GENOMIC DNA]</scope>
    <source>
        <strain evidence="1 2">Aroian</strain>
        <tissue evidence="1">Whole animal</tissue>
    </source>
</reference>
<name>A0ABR1BPS7_NECAM</name>
<comment type="caution">
    <text evidence="1">The sequence shown here is derived from an EMBL/GenBank/DDBJ whole genome shotgun (WGS) entry which is preliminary data.</text>
</comment>
<evidence type="ECO:0000313" key="1">
    <source>
        <dbReference type="EMBL" id="KAK6726974.1"/>
    </source>
</evidence>
<gene>
    <name evidence="1" type="primary">Necator_chrI.g1085</name>
    <name evidence="1" type="ORF">RB195_004961</name>
</gene>
<proteinExistence type="predicted"/>